<feature type="domain" description="Cytochrome c" evidence="8">
    <location>
        <begin position="77"/>
        <end position="156"/>
    </location>
</feature>
<keyword evidence="7" id="KW-1133">Transmembrane helix</keyword>
<evidence type="ECO:0000256" key="1">
    <source>
        <dbReference type="ARBA" id="ARBA00022448"/>
    </source>
</evidence>
<reference evidence="10" key="1">
    <citation type="journal article" date="2019" name="Int. J. Syst. Evol. Microbiol.">
        <title>The Global Catalogue of Microorganisms (GCM) 10K type strain sequencing project: providing services to taxonomists for standard genome sequencing and annotation.</title>
        <authorList>
            <consortium name="The Broad Institute Genomics Platform"/>
            <consortium name="The Broad Institute Genome Sequencing Center for Infectious Disease"/>
            <person name="Wu L."/>
            <person name="Ma J."/>
        </authorList>
    </citation>
    <scope>NUCLEOTIDE SEQUENCE [LARGE SCALE GENOMIC DNA]</scope>
    <source>
        <strain evidence="10">JCM 17561</strain>
    </source>
</reference>
<evidence type="ECO:0000256" key="7">
    <source>
        <dbReference type="SAM" id="Phobius"/>
    </source>
</evidence>
<keyword evidence="10" id="KW-1185">Reference proteome</keyword>
<dbReference type="PANTHER" id="PTHR40942:SF4">
    <property type="entry name" value="CYTOCHROME C5"/>
    <property type="match status" value="1"/>
</dbReference>
<dbReference type="Pfam" id="PF13442">
    <property type="entry name" value="Cytochrome_CBB3"/>
    <property type="match status" value="1"/>
</dbReference>
<evidence type="ECO:0000256" key="2">
    <source>
        <dbReference type="ARBA" id="ARBA00022617"/>
    </source>
</evidence>
<dbReference type="SUPFAM" id="SSF46626">
    <property type="entry name" value="Cytochrome c"/>
    <property type="match status" value="1"/>
</dbReference>
<sequence length="178" mass="18264">MSTPHDQAHTGPIKTPQQLLAGVVLGFVLPIFIIIGLAVYVTSAPKPGAGAGNMEMAIAKRIQKVGDVTIAVDEADRPLHSGEEVFKAQCAACHATGAAGAPKYGDAGEWGPRIKTGYDTLLNAALHGMGAMPPQSGGQFNETEIARAVVYMANAGGAQFDEPQAPAAEDGDKAADAK</sequence>
<feature type="transmembrane region" description="Helical" evidence="7">
    <location>
        <begin position="20"/>
        <end position="41"/>
    </location>
</feature>
<dbReference type="Proteomes" id="UP001501627">
    <property type="component" value="Unassembled WGS sequence"/>
</dbReference>
<accession>A0ABP7QQN4</accession>
<evidence type="ECO:0000313" key="9">
    <source>
        <dbReference type="EMBL" id="GAA3986128.1"/>
    </source>
</evidence>
<evidence type="ECO:0000259" key="8">
    <source>
        <dbReference type="PROSITE" id="PS51007"/>
    </source>
</evidence>
<keyword evidence="3 6" id="KW-0479">Metal-binding</keyword>
<name>A0ABP7QQN4_9BURK</name>
<dbReference type="InterPro" id="IPR002323">
    <property type="entry name" value="Cyt_CIE"/>
</dbReference>
<keyword evidence="7" id="KW-0472">Membrane</keyword>
<dbReference type="RefSeq" id="WP_103044522.1">
    <property type="nucleotide sequence ID" value="NZ_BAABBP010000004.1"/>
</dbReference>
<evidence type="ECO:0000313" key="10">
    <source>
        <dbReference type="Proteomes" id="UP001501627"/>
    </source>
</evidence>
<dbReference type="PANTHER" id="PTHR40942">
    <property type="match status" value="1"/>
</dbReference>
<dbReference type="InterPro" id="IPR036909">
    <property type="entry name" value="Cyt_c-like_dom_sf"/>
</dbReference>
<keyword evidence="2 6" id="KW-0349">Heme</keyword>
<keyword evidence="4" id="KW-0249">Electron transport</keyword>
<evidence type="ECO:0000256" key="3">
    <source>
        <dbReference type="ARBA" id="ARBA00022723"/>
    </source>
</evidence>
<dbReference type="Gene3D" id="1.10.760.10">
    <property type="entry name" value="Cytochrome c-like domain"/>
    <property type="match status" value="1"/>
</dbReference>
<proteinExistence type="predicted"/>
<protein>
    <recommendedName>
        <fullName evidence="8">Cytochrome c domain-containing protein</fullName>
    </recommendedName>
</protein>
<keyword evidence="1" id="KW-0813">Transport</keyword>
<evidence type="ECO:0000256" key="4">
    <source>
        <dbReference type="ARBA" id="ARBA00022982"/>
    </source>
</evidence>
<dbReference type="PRINTS" id="PR00607">
    <property type="entry name" value="CYTCHROMECIE"/>
</dbReference>
<gene>
    <name evidence="9" type="ORF">GCM10022279_06520</name>
</gene>
<comment type="caution">
    <text evidence="9">The sequence shown here is derived from an EMBL/GenBank/DDBJ whole genome shotgun (WGS) entry which is preliminary data.</text>
</comment>
<evidence type="ECO:0000256" key="5">
    <source>
        <dbReference type="ARBA" id="ARBA00023004"/>
    </source>
</evidence>
<dbReference type="EMBL" id="BAABBP010000004">
    <property type="protein sequence ID" value="GAA3986128.1"/>
    <property type="molecule type" value="Genomic_DNA"/>
</dbReference>
<keyword evidence="5 6" id="KW-0408">Iron</keyword>
<dbReference type="PROSITE" id="PS51007">
    <property type="entry name" value="CYTC"/>
    <property type="match status" value="1"/>
</dbReference>
<dbReference type="InterPro" id="IPR009056">
    <property type="entry name" value="Cyt_c-like_dom"/>
</dbReference>
<evidence type="ECO:0000256" key="6">
    <source>
        <dbReference type="PROSITE-ProRule" id="PRU00433"/>
    </source>
</evidence>
<organism evidence="9 10">
    <name type="scientific">Comamonas faecalis</name>
    <dbReference type="NCBI Taxonomy" id="1387849"/>
    <lineage>
        <taxon>Bacteria</taxon>
        <taxon>Pseudomonadati</taxon>
        <taxon>Pseudomonadota</taxon>
        <taxon>Betaproteobacteria</taxon>
        <taxon>Burkholderiales</taxon>
        <taxon>Comamonadaceae</taxon>
        <taxon>Comamonas</taxon>
    </lineage>
</organism>
<keyword evidence="7" id="KW-0812">Transmembrane</keyword>